<comment type="caution">
    <text evidence="1">The sequence shown here is derived from an EMBL/GenBank/DDBJ whole genome shotgun (WGS) entry which is preliminary data.</text>
</comment>
<dbReference type="OrthoDB" id="5422293at2759"/>
<dbReference type="eggNOG" id="ENOG502S3SW">
    <property type="taxonomic scope" value="Eukaryota"/>
</dbReference>
<evidence type="ECO:0000313" key="1">
    <source>
        <dbReference type="EMBL" id="KGQ09028.1"/>
    </source>
</evidence>
<dbReference type="HOGENOM" id="CLU_082473_2_0_1"/>
<sequence>MLRRLRRLSSPLEVRSSLSRIRHKCSGRRKLLWQLLYPRPWHFEAKPLPPTHDVLMAKAKAAEPLASTSRVVVVRSDSLLQRNIRQLQNIPLFRLRDTPLWSLYRLYEDLCSGEIILMGYESDYFFAHNEASWRLSQIPDPKDADVVRYAVLASFVEALVAAFNWKIEEGLRRSGKHAFKVEDQADYPRFLETAPSWTSRVVPLAETIDLRLPSNKDGVNEIFQKRNIVATMGYLYCV</sequence>
<protein>
    <submittedName>
        <fullName evidence="1">Uncharacterized protein</fullName>
    </submittedName>
</protein>
<dbReference type="EMBL" id="ANFO01000510">
    <property type="protein sequence ID" value="KGQ09028.1"/>
    <property type="molecule type" value="Genomic_DNA"/>
</dbReference>
<accession>A0A0A2VN32</accession>
<evidence type="ECO:0000313" key="2">
    <source>
        <dbReference type="Proteomes" id="UP000030106"/>
    </source>
</evidence>
<dbReference type="AlphaFoldDB" id="A0A0A2VN32"/>
<name>A0A0A2VN32_BEABA</name>
<reference evidence="1 2" key="1">
    <citation type="submission" date="2012-10" db="EMBL/GenBank/DDBJ databases">
        <title>Genome sequencing and analysis of entomopathogenic fungi Beauveria bassiana D1-5.</title>
        <authorList>
            <person name="Li Q."/>
            <person name="Wang L."/>
            <person name="Zhang Z."/>
            <person name="Wang Q."/>
            <person name="Ren J."/>
            <person name="Wang M."/>
            <person name="Xu W."/>
            <person name="Wang J."/>
            <person name="Lu Y."/>
            <person name="Du Q."/>
            <person name="Sun Z."/>
        </authorList>
    </citation>
    <scope>NUCLEOTIDE SEQUENCE [LARGE SCALE GENOMIC DNA]</scope>
    <source>
        <strain evidence="1 2">D1-5</strain>
    </source>
</reference>
<proteinExistence type="predicted"/>
<dbReference type="Proteomes" id="UP000030106">
    <property type="component" value="Unassembled WGS sequence"/>
</dbReference>
<organism evidence="1 2">
    <name type="scientific">Beauveria bassiana D1-5</name>
    <dbReference type="NCBI Taxonomy" id="1245745"/>
    <lineage>
        <taxon>Eukaryota</taxon>
        <taxon>Fungi</taxon>
        <taxon>Dikarya</taxon>
        <taxon>Ascomycota</taxon>
        <taxon>Pezizomycotina</taxon>
        <taxon>Sordariomycetes</taxon>
        <taxon>Hypocreomycetidae</taxon>
        <taxon>Hypocreales</taxon>
        <taxon>Cordycipitaceae</taxon>
        <taxon>Beauveria</taxon>
    </lineage>
</organism>
<gene>
    <name evidence="1" type="ORF">BBAD15_g5626</name>
</gene>